<keyword evidence="5" id="KW-1185">Reference proteome</keyword>
<keyword evidence="1" id="KW-0472">Membrane</keyword>
<evidence type="ECO:0000313" key="5">
    <source>
        <dbReference type="Proteomes" id="UP000829925"/>
    </source>
</evidence>
<dbReference type="PANTHER" id="PTHR34220">
    <property type="entry name" value="SENSOR HISTIDINE KINASE YPDA"/>
    <property type="match status" value="1"/>
</dbReference>
<reference evidence="4 5" key="1">
    <citation type="submission" date="2022-04" db="EMBL/GenBank/DDBJ databases">
        <title>Hymenobacter sp. isolated from the air.</title>
        <authorList>
            <person name="Won M."/>
            <person name="Lee C.-M."/>
            <person name="Woen H.-Y."/>
            <person name="Kwon S.-W."/>
        </authorList>
    </citation>
    <scope>NUCLEOTIDE SEQUENCE [LARGE SCALE GENOMIC DNA]</scope>
    <source>
        <strain evidence="5">5413 J-13</strain>
    </source>
</reference>
<keyword evidence="1" id="KW-0812">Transmembrane</keyword>
<keyword evidence="1" id="KW-1133">Transmembrane helix</keyword>
<dbReference type="InterPro" id="IPR003594">
    <property type="entry name" value="HATPase_dom"/>
</dbReference>
<dbReference type="Proteomes" id="UP000829925">
    <property type="component" value="Chromosome"/>
</dbReference>
<dbReference type="RefSeq" id="WP_245091363.1">
    <property type="nucleotide sequence ID" value="NZ_CP095053.1"/>
</dbReference>
<dbReference type="KEGG" id="haei:MUN82_13980"/>
<dbReference type="InterPro" id="IPR010559">
    <property type="entry name" value="Sig_transdc_His_kin_internal"/>
</dbReference>
<dbReference type="GO" id="GO:0016020">
    <property type="term" value="C:membrane"/>
    <property type="evidence" value="ECO:0007669"/>
    <property type="project" value="InterPro"/>
</dbReference>
<evidence type="ECO:0000259" key="3">
    <source>
        <dbReference type="Pfam" id="PF06580"/>
    </source>
</evidence>
<evidence type="ECO:0000259" key="2">
    <source>
        <dbReference type="Pfam" id="PF02518"/>
    </source>
</evidence>
<dbReference type="GO" id="GO:0000155">
    <property type="term" value="F:phosphorelay sensor kinase activity"/>
    <property type="evidence" value="ECO:0007669"/>
    <property type="project" value="InterPro"/>
</dbReference>
<feature type="transmembrane region" description="Helical" evidence="1">
    <location>
        <begin position="43"/>
        <end position="65"/>
    </location>
</feature>
<accession>A0A8T9SV05</accession>
<dbReference type="Gene3D" id="3.30.565.10">
    <property type="entry name" value="Histidine kinase-like ATPase, C-terminal domain"/>
    <property type="match status" value="1"/>
</dbReference>
<sequence length="351" mass="39575">MLLLHRLTWFRVALAWGVFTLFMILLVYGQALTSGLSVHWRTAVLGPLVYGIIGTLLTPVVFELATRFNLTAGRRRWLAYLLVHAVASVLITVLYRASYLTLLYLMAVPGVRLSWAAILGSVNVWIPIYWMVLFVAYALDFYHKWQHRSLEAARLETQLVQAQLHALKQQLNPHFLFNTLNALSTLIEDEPRTAQRMTAKLGEFLRLVLDHTEAQQVPLAEELHFVQLYLDIEQVRFSNRLTFTHHVVPAALPALVPHLLLQPLIENAVRHGLAAVGGGSIHLQAHRQGEQLMLEVHNSGSSPHADSVRGVGLANTEQRLRTLYGSRYVLTLRSGAEQGTVVRLELPFQTK</sequence>
<dbReference type="Pfam" id="PF02518">
    <property type="entry name" value="HATPase_c"/>
    <property type="match status" value="1"/>
</dbReference>
<feature type="transmembrane region" description="Helical" evidence="1">
    <location>
        <begin position="77"/>
        <end position="95"/>
    </location>
</feature>
<gene>
    <name evidence="4" type="ORF">MUN82_13980</name>
</gene>
<keyword evidence="4" id="KW-0808">Transferase</keyword>
<dbReference type="InterPro" id="IPR050640">
    <property type="entry name" value="Bact_2-comp_sensor_kinase"/>
</dbReference>
<feature type="transmembrane region" description="Helical" evidence="1">
    <location>
        <begin position="12"/>
        <end position="31"/>
    </location>
</feature>
<evidence type="ECO:0000313" key="4">
    <source>
        <dbReference type="EMBL" id="UOR04050.1"/>
    </source>
</evidence>
<feature type="domain" description="Histidine kinase/HSP90-like ATPase" evidence="2">
    <location>
        <begin position="258"/>
        <end position="349"/>
    </location>
</feature>
<feature type="transmembrane region" description="Helical" evidence="1">
    <location>
        <begin position="115"/>
        <end position="139"/>
    </location>
</feature>
<organism evidence="4 5">
    <name type="scientific">Hymenobacter aerilatus</name>
    <dbReference type="NCBI Taxonomy" id="2932251"/>
    <lineage>
        <taxon>Bacteria</taxon>
        <taxon>Pseudomonadati</taxon>
        <taxon>Bacteroidota</taxon>
        <taxon>Cytophagia</taxon>
        <taxon>Cytophagales</taxon>
        <taxon>Hymenobacteraceae</taxon>
        <taxon>Hymenobacter</taxon>
    </lineage>
</organism>
<proteinExistence type="predicted"/>
<dbReference type="InterPro" id="IPR036890">
    <property type="entry name" value="HATPase_C_sf"/>
</dbReference>
<keyword evidence="4" id="KW-0418">Kinase</keyword>
<feature type="domain" description="Signal transduction histidine kinase internal region" evidence="3">
    <location>
        <begin position="162"/>
        <end position="241"/>
    </location>
</feature>
<dbReference type="Pfam" id="PF06580">
    <property type="entry name" value="His_kinase"/>
    <property type="match status" value="1"/>
</dbReference>
<name>A0A8T9SV05_9BACT</name>
<dbReference type="SUPFAM" id="SSF55874">
    <property type="entry name" value="ATPase domain of HSP90 chaperone/DNA topoisomerase II/histidine kinase"/>
    <property type="match status" value="1"/>
</dbReference>
<dbReference type="EMBL" id="CP095053">
    <property type="protein sequence ID" value="UOR04050.1"/>
    <property type="molecule type" value="Genomic_DNA"/>
</dbReference>
<protein>
    <submittedName>
        <fullName evidence="4">Histidine kinase</fullName>
    </submittedName>
</protein>
<evidence type="ECO:0000256" key="1">
    <source>
        <dbReference type="SAM" id="Phobius"/>
    </source>
</evidence>
<dbReference type="AlphaFoldDB" id="A0A8T9SV05"/>
<dbReference type="PANTHER" id="PTHR34220:SF7">
    <property type="entry name" value="SENSOR HISTIDINE KINASE YPDA"/>
    <property type="match status" value="1"/>
</dbReference>